<gene>
    <name evidence="1" type="ORF">H8B04_16530</name>
</gene>
<dbReference type="EMBL" id="JACOIJ010000062">
    <property type="protein sequence ID" value="MBD1431133.1"/>
    <property type="molecule type" value="Genomic_DNA"/>
</dbReference>
<accession>A0ABR7YIH8</accession>
<evidence type="ECO:0000313" key="2">
    <source>
        <dbReference type="Proteomes" id="UP000651271"/>
    </source>
</evidence>
<protein>
    <submittedName>
        <fullName evidence="1">DUF4252 domain-containing protein</fullName>
    </submittedName>
</protein>
<dbReference type="Pfam" id="PF14060">
    <property type="entry name" value="DUF4252"/>
    <property type="match status" value="1"/>
</dbReference>
<keyword evidence="2" id="KW-1185">Reference proteome</keyword>
<evidence type="ECO:0000313" key="1">
    <source>
        <dbReference type="EMBL" id="MBD1431133.1"/>
    </source>
</evidence>
<organism evidence="1 2">
    <name type="scientific">Sphingobacterium litopenaei</name>
    <dbReference type="NCBI Taxonomy" id="2763500"/>
    <lineage>
        <taxon>Bacteria</taxon>
        <taxon>Pseudomonadati</taxon>
        <taxon>Bacteroidota</taxon>
        <taxon>Sphingobacteriia</taxon>
        <taxon>Sphingobacteriales</taxon>
        <taxon>Sphingobacteriaceae</taxon>
        <taxon>Sphingobacterium</taxon>
    </lineage>
</organism>
<reference evidence="1 2" key="1">
    <citation type="submission" date="2020-08" db="EMBL/GenBank/DDBJ databases">
        <title>Sphingobacterium sp. DN04309 isolated from aquaculture water.</title>
        <authorList>
            <person name="Zhang M."/>
        </authorList>
    </citation>
    <scope>NUCLEOTIDE SEQUENCE [LARGE SCALE GENOMIC DNA]</scope>
    <source>
        <strain evidence="1 2">DN04309</strain>
    </source>
</reference>
<sequence length="175" mass="19962">MKSLRIILLLLLVWSMQSCMIKRGSNMEFAKKSDFSNDAEIVSINVPRILMKSFIIGKMKELKEDDPALAMAIKKIKKIKFMAVSGATTTNLSDKFNSYLAKNNFEELMSLYSEGARITINTKMKGDKVKNIMLGIKDSEDHVFVDIKSDLDINELNRLIEEYEDKKEQNASIVQ</sequence>
<name>A0ABR7YIH8_9SPHI</name>
<comment type="caution">
    <text evidence="1">The sequence shown here is derived from an EMBL/GenBank/DDBJ whole genome shotgun (WGS) entry which is preliminary data.</text>
</comment>
<dbReference type="PROSITE" id="PS51257">
    <property type="entry name" value="PROKAR_LIPOPROTEIN"/>
    <property type="match status" value="1"/>
</dbReference>
<dbReference type="Proteomes" id="UP000651271">
    <property type="component" value="Unassembled WGS sequence"/>
</dbReference>
<proteinExistence type="predicted"/>
<dbReference type="InterPro" id="IPR025348">
    <property type="entry name" value="DUF4252"/>
</dbReference>